<keyword evidence="2 6" id="KW-0812">Transmembrane</keyword>
<feature type="transmembrane region" description="Helical" evidence="6">
    <location>
        <begin position="170"/>
        <end position="190"/>
    </location>
</feature>
<evidence type="ECO:0000313" key="8">
    <source>
        <dbReference type="EMBL" id="KXH36621.1"/>
    </source>
</evidence>
<feature type="transmembrane region" description="Helical" evidence="6">
    <location>
        <begin position="377"/>
        <end position="396"/>
    </location>
</feature>
<dbReference type="Proteomes" id="UP000070328">
    <property type="component" value="Unassembled WGS sequence"/>
</dbReference>
<comment type="subcellular location">
    <subcellularLocation>
        <location evidence="1">Membrane</location>
        <topology evidence="1">Multi-pass membrane protein</topology>
    </subcellularLocation>
</comment>
<evidence type="ECO:0000259" key="7">
    <source>
        <dbReference type="PROSITE" id="PS50850"/>
    </source>
</evidence>
<feature type="transmembrane region" description="Helical" evidence="6">
    <location>
        <begin position="269"/>
        <end position="291"/>
    </location>
</feature>
<evidence type="ECO:0000256" key="1">
    <source>
        <dbReference type="ARBA" id="ARBA00004141"/>
    </source>
</evidence>
<dbReference type="EMBL" id="JFBX01000521">
    <property type="protein sequence ID" value="KXH36621.1"/>
    <property type="molecule type" value="Genomic_DNA"/>
</dbReference>
<dbReference type="AlphaFoldDB" id="A0A135SL77"/>
<sequence>MTFNEIVRDTWAWHVIRAVTRTRHPAFQYFDERHPLIRQRYTESGYDRSGSGHTEVRAFSLDSEKSDSEILGNQTISRTTWEKYGIENRRGLHLVEFLPNDPEVTEIATPLSHSHLLDIGAKGLTPQNPRNWSVMKKAIVSFHICLLVIAVYAGASIYTVGTHGVRQQFGVSEVVALLGLTVFVLGYGLGPNAKMVWSPLSEIPQIGRNQIYIPALTVFGLAQIPIALATSIGMLLGFRFLAGFFGSPVLGSAAGILDDMFVSRKHTYAMASFCLIGISGPTLGPIVGGFAVELKGWTWSAWIVSWLAAWILVVLIFFLPETSADNILYRRAMRLRKVTGDPGFVCEAQLRADYTAGTEVFKAHLVRPFTLVLTEPAVFFLNLYSAFAYGLMYIWFEALPSAYGEVYHFGTGKQGIALLGLIVGVLLTIPPFFLYYRKRIEPQFDRDGNIEPEKHLHPAMVGCLFIPASLVWFGWTARPEISYLVPIVGSSLFTAGGLLLYISILNYLAESYPDHVSSVLAGNELFNAMCGATFPLFIPPMYYRFDVLGSSMILAIFAVAFVPLPYILYMRGAKLRKQSNYARKGM</sequence>
<proteinExistence type="predicted"/>
<keyword evidence="3 6" id="KW-1133">Transmembrane helix</keyword>
<feature type="transmembrane region" description="Helical" evidence="6">
    <location>
        <begin position="456"/>
        <end position="475"/>
    </location>
</feature>
<comment type="caution">
    <text evidence="8">The sequence shown here is derived from an EMBL/GenBank/DDBJ whole genome shotgun (WGS) entry which is preliminary data.</text>
</comment>
<accession>A0A135SL77</accession>
<evidence type="ECO:0000256" key="3">
    <source>
        <dbReference type="ARBA" id="ARBA00022989"/>
    </source>
</evidence>
<dbReference type="PANTHER" id="PTHR23502">
    <property type="entry name" value="MAJOR FACILITATOR SUPERFAMILY"/>
    <property type="match status" value="1"/>
</dbReference>
<dbReference type="InterPro" id="IPR036259">
    <property type="entry name" value="MFS_trans_sf"/>
</dbReference>
<feature type="transmembrane region" description="Helical" evidence="6">
    <location>
        <begin position="211"/>
        <end position="232"/>
    </location>
</feature>
<evidence type="ECO:0000256" key="4">
    <source>
        <dbReference type="ARBA" id="ARBA00023136"/>
    </source>
</evidence>
<feature type="transmembrane region" description="Helical" evidence="6">
    <location>
        <begin position="297"/>
        <end position="319"/>
    </location>
</feature>
<keyword evidence="9" id="KW-1185">Reference proteome</keyword>
<dbReference type="Gene3D" id="1.20.1250.20">
    <property type="entry name" value="MFS general substrate transporter like domains"/>
    <property type="match status" value="1"/>
</dbReference>
<feature type="transmembrane region" description="Helical" evidence="6">
    <location>
        <begin position="138"/>
        <end position="158"/>
    </location>
</feature>
<protein>
    <submittedName>
        <fullName evidence="8">Major facilitator superfamily transporter</fullName>
    </submittedName>
</protein>
<evidence type="ECO:0000256" key="5">
    <source>
        <dbReference type="ARBA" id="ARBA00023180"/>
    </source>
</evidence>
<feature type="transmembrane region" description="Helical" evidence="6">
    <location>
        <begin position="238"/>
        <end position="257"/>
    </location>
</feature>
<dbReference type="Pfam" id="PF07690">
    <property type="entry name" value="MFS_1"/>
    <property type="match status" value="1"/>
</dbReference>
<feature type="transmembrane region" description="Helical" evidence="6">
    <location>
        <begin position="416"/>
        <end position="436"/>
    </location>
</feature>
<dbReference type="GO" id="GO:1990961">
    <property type="term" value="P:xenobiotic detoxification by transmembrane export across the plasma membrane"/>
    <property type="evidence" value="ECO:0007669"/>
    <property type="project" value="TreeGrafter"/>
</dbReference>
<dbReference type="PANTHER" id="PTHR23502:SF23">
    <property type="entry name" value="FLUCONAZOLE RESISTANCE PROTEIN 1"/>
    <property type="match status" value="1"/>
</dbReference>
<feature type="transmembrane region" description="Helical" evidence="6">
    <location>
        <begin position="481"/>
        <end position="504"/>
    </location>
</feature>
<dbReference type="OrthoDB" id="3357846at2759"/>
<organism evidence="8 9">
    <name type="scientific">Colletotrichum simmondsii</name>
    <dbReference type="NCBI Taxonomy" id="703756"/>
    <lineage>
        <taxon>Eukaryota</taxon>
        <taxon>Fungi</taxon>
        <taxon>Dikarya</taxon>
        <taxon>Ascomycota</taxon>
        <taxon>Pezizomycotina</taxon>
        <taxon>Sordariomycetes</taxon>
        <taxon>Hypocreomycetidae</taxon>
        <taxon>Glomerellales</taxon>
        <taxon>Glomerellaceae</taxon>
        <taxon>Colletotrichum</taxon>
        <taxon>Colletotrichum acutatum species complex</taxon>
    </lineage>
</organism>
<evidence type="ECO:0000256" key="6">
    <source>
        <dbReference type="SAM" id="Phobius"/>
    </source>
</evidence>
<gene>
    <name evidence="8" type="ORF">CSIM01_03014</name>
</gene>
<keyword evidence="4 6" id="KW-0472">Membrane</keyword>
<dbReference type="GO" id="GO:0005886">
    <property type="term" value="C:plasma membrane"/>
    <property type="evidence" value="ECO:0007669"/>
    <property type="project" value="TreeGrafter"/>
</dbReference>
<evidence type="ECO:0000313" key="9">
    <source>
        <dbReference type="Proteomes" id="UP000070328"/>
    </source>
</evidence>
<feature type="transmembrane region" description="Helical" evidence="6">
    <location>
        <begin position="549"/>
        <end position="569"/>
    </location>
</feature>
<dbReference type="FunFam" id="1.20.1250.20:FF:000011">
    <property type="entry name" value="MFS multidrug transporter, putative"/>
    <property type="match status" value="1"/>
</dbReference>
<dbReference type="SUPFAM" id="SSF103473">
    <property type="entry name" value="MFS general substrate transporter"/>
    <property type="match status" value="1"/>
</dbReference>
<dbReference type="CDD" id="cd17323">
    <property type="entry name" value="MFS_Tpo1_MDR_like"/>
    <property type="match status" value="1"/>
</dbReference>
<reference evidence="8 9" key="1">
    <citation type="submission" date="2014-02" db="EMBL/GenBank/DDBJ databases">
        <title>The genome sequence of Colletotrichum simmondsii CBS122122.</title>
        <authorList>
            <person name="Baroncelli R."/>
            <person name="Thon M.R."/>
        </authorList>
    </citation>
    <scope>NUCLEOTIDE SEQUENCE [LARGE SCALE GENOMIC DNA]</scope>
    <source>
        <strain evidence="8 9">CBS122122</strain>
    </source>
</reference>
<dbReference type="PROSITE" id="PS50850">
    <property type="entry name" value="MFS"/>
    <property type="match status" value="1"/>
</dbReference>
<dbReference type="InterPro" id="IPR020846">
    <property type="entry name" value="MFS_dom"/>
</dbReference>
<feature type="domain" description="Major facilitator superfamily (MFS) profile" evidence="7">
    <location>
        <begin position="140"/>
        <end position="576"/>
    </location>
</feature>
<keyword evidence="5" id="KW-0325">Glycoprotein</keyword>
<evidence type="ECO:0000256" key="2">
    <source>
        <dbReference type="ARBA" id="ARBA00022692"/>
    </source>
</evidence>
<feature type="transmembrane region" description="Helical" evidence="6">
    <location>
        <begin position="525"/>
        <end position="543"/>
    </location>
</feature>
<dbReference type="GO" id="GO:0015244">
    <property type="term" value="F:fluconazole transmembrane transporter activity"/>
    <property type="evidence" value="ECO:0007669"/>
    <property type="project" value="TreeGrafter"/>
</dbReference>
<name>A0A135SL77_9PEZI</name>
<dbReference type="InterPro" id="IPR011701">
    <property type="entry name" value="MFS"/>
</dbReference>